<keyword evidence="1" id="KW-0812">Transmembrane</keyword>
<organism evidence="2 3">
    <name type="scientific">Pleurodeles waltl</name>
    <name type="common">Iberian ribbed newt</name>
    <dbReference type="NCBI Taxonomy" id="8319"/>
    <lineage>
        <taxon>Eukaryota</taxon>
        <taxon>Metazoa</taxon>
        <taxon>Chordata</taxon>
        <taxon>Craniata</taxon>
        <taxon>Vertebrata</taxon>
        <taxon>Euteleostomi</taxon>
        <taxon>Amphibia</taxon>
        <taxon>Batrachia</taxon>
        <taxon>Caudata</taxon>
        <taxon>Salamandroidea</taxon>
        <taxon>Salamandridae</taxon>
        <taxon>Pleurodelinae</taxon>
        <taxon>Pleurodeles</taxon>
    </lineage>
</organism>
<accession>A0AAV7SKP4</accession>
<gene>
    <name evidence="2" type="ORF">NDU88_005088</name>
</gene>
<comment type="caution">
    <text evidence="2">The sequence shown here is derived from an EMBL/GenBank/DDBJ whole genome shotgun (WGS) entry which is preliminary data.</text>
</comment>
<proteinExistence type="predicted"/>
<evidence type="ECO:0000256" key="1">
    <source>
        <dbReference type="SAM" id="Phobius"/>
    </source>
</evidence>
<evidence type="ECO:0000313" key="2">
    <source>
        <dbReference type="EMBL" id="KAJ1164654.1"/>
    </source>
</evidence>
<sequence length="107" mass="12004">MDCEILRTLWRGSGWVCLFVLFCPGIQSFWEELFQALEIIMTGPLPMGPLLALLGYDRDVTGTVSKLVAIGVLLAQCRIAMRWARGPVPTITEQHTNMTYCNIQSDN</sequence>
<keyword evidence="1" id="KW-1133">Transmembrane helix</keyword>
<feature type="transmembrane region" description="Helical" evidence="1">
    <location>
        <begin position="12"/>
        <end position="30"/>
    </location>
</feature>
<dbReference type="AlphaFoldDB" id="A0AAV7SKP4"/>
<dbReference type="Proteomes" id="UP001066276">
    <property type="component" value="Chromosome 4_2"/>
</dbReference>
<reference evidence="2" key="1">
    <citation type="journal article" date="2022" name="bioRxiv">
        <title>Sequencing and chromosome-scale assembly of the giantPleurodeles waltlgenome.</title>
        <authorList>
            <person name="Brown T."/>
            <person name="Elewa A."/>
            <person name="Iarovenko S."/>
            <person name="Subramanian E."/>
            <person name="Araus A.J."/>
            <person name="Petzold A."/>
            <person name="Susuki M."/>
            <person name="Suzuki K.-i.T."/>
            <person name="Hayashi T."/>
            <person name="Toyoda A."/>
            <person name="Oliveira C."/>
            <person name="Osipova E."/>
            <person name="Leigh N.D."/>
            <person name="Simon A."/>
            <person name="Yun M.H."/>
        </authorList>
    </citation>
    <scope>NUCLEOTIDE SEQUENCE</scope>
    <source>
        <strain evidence="2">20211129_DDA</strain>
        <tissue evidence="2">Liver</tissue>
    </source>
</reference>
<protein>
    <submittedName>
        <fullName evidence="2">Uncharacterized protein</fullName>
    </submittedName>
</protein>
<dbReference type="EMBL" id="JANPWB010000008">
    <property type="protein sequence ID" value="KAJ1164654.1"/>
    <property type="molecule type" value="Genomic_DNA"/>
</dbReference>
<keyword evidence="1" id="KW-0472">Membrane</keyword>
<keyword evidence="3" id="KW-1185">Reference proteome</keyword>
<evidence type="ECO:0000313" key="3">
    <source>
        <dbReference type="Proteomes" id="UP001066276"/>
    </source>
</evidence>
<name>A0AAV7SKP4_PLEWA</name>
<feature type="transmembrane region" description="Helical" evidence="1">
    <location>
        <begin position="36"/>
        <end position="56"/>
    </location>
</feature>